<gene>
    <name evidence="2" type="ORF">EDC64_101271</name>
</gene>
<keyword evidence="3" id="KW-1185">Reference proteome</keyword>
<keyword evidence="2" id="KW-0378">Hydrolase</keyword>
<dbReference type="InterPro" id="IPR029149">
    <property type="entry name" value="Creatin/AminoP/Spt16_N"/>
</dbReference>
<dbReference type="Proteomes" id="UP000294664">
    <property type="component" value="Unassembled WGS sequence"/>
</dbReference>
<name>A0A4R3M3Y7_9HYPH</name>
<dbReference type="CDD" id="cd01066">
    <property type="entry name" value="APP_MetAP"/>
    <property type="match status" value="1"/>
</dbReference>
<dbReference type="PANTHER" id="PTHR46112:SF3">
    <property type="entry name" value="AMINOPEPTIDASE YPDF"/>
    <property type="match status" value="1"/>
</dbReference>
<dbReference type="PANTHER" id="PTHR46112">
    <property type="entry name" value="AMINOPEPTIDASE"/>
    <property type="match status" value="1"/>
</dbReference>
<dbReference type="SUPFAM" id="SSF55920">
    <property type="entry name" value="Creatinase/aminopeptidase"/>
    <property type="match status" value="1"/>
</dbReference>
<proteinExistence type="predicted"/>
<reference evidence="2 3" key="1">
    <citation type="submission" date="2019-03" db="EMBL/GenBank/DDBJ databases">
        <title>Genomic Encyclopedia of Type Strains, Phase IV (KMG-IV): sequencing the most valuable type-strain genomes for metagenomic binning, comparative biology and taxonomic classification.</title>
        <authorList>
            <person name="Goeker M."/>
        </authorList>
    </citation>
    <scope>NUCLEOTIDE SEQUENCE [LARGE SCALE GENOMIC DNA]</scope>
    <source>
        <strain evidence="2 3">DSM 9035</strain>
    </source>
</reference>
<dbReference type="InterPro" id="IPR000994">
    <property type="entry name" value="Pept_M24"/>
</dbReference>
<feature type="domain" description="Peptidase M24" evidence="1">
    <location>
        <begin position="156"/>
        <end position="374"/>
    </location>
</feature>
<dbReference type="Gene3D" id="3.40.350.10">
    <property type="entry name" value="Creatinase/prolidase N-terminal domain"/>
    <property type="match status" value="1"/>
</dbReference>
<evidence type="ECO:0000313" key="2">
    <source>
        <dbReference type="EMBL" id="TCT07752.1"/>
    </source>
</evidence>
<comment type="caution">
    <text evidence="2">The sequence shown here is derived from an EMBL/GenBank/DDBJ whole genome shotgun (WGS) entry which is preliminary data.</text>
</comment>
<accession>A0A4R3M3Y7</accession>
<organism evidence="2 3">
    <name type="scientific">Aquabacter spiritensis</name>
    <dbReference type="NCBI Taxonomy" id="933073"/>
    <lineage>
        <taxon>Bacteria</taxon>
        <taxon>Pseudomonadati</taxon>
        <taxon>Pseudomonadota</taxon>
        <taxon>Alphaproteobacteria</taxon>
        <taxon>Hyphomicrobiales</taxon>
        <taxon>Xanthobacteraceae</taxon>
        <taxon>Aquabacter</taxon>
    </lineage>
</organism>
<dbReference type="AlphaFoldDB" id="A0A4R3M3Y7"/>
<protein>
    <submittedName>
        <fullName evidence="2">Xaa-Pro aminopeptidase</fullName>
    </submittedName>
</protein>
<dbReference type="EMBL" id="SMAI01000001">
    <property type="protein sequence ID" value="TCT07752.1"/>
    <property type="molecule type" value="Genomic_DNA"/>
</dbReference>
<sequence>MPIAEPTGPHIFARRRAALMARAAARGFDGVLAFGHGSALGAGSHSHGALRYLSGWDGHESAALLAITHQAAHLFVASPFMAPLARMQRSDLVLHDVRPQAWRSTLAGILPGPAATIGFGEMPAQIHATFAPHADAALDDEAARLRLVKDATELRHHRAAAALCDLLFGRLGDALLSRRPAWEIQLDLETLARRSGAEQCRTWLTIAPQADYCRYWPAETQQVPQAGDQVLFGVALTLDGHWGHGIRMGAIGPMTPEQRALADHVAAMLDAGLGAIRPGAPLAGIEAAIEGALADSGLATHPGLRRFRSGHGLGFSYEEPLLTEAFRQHFDQGAPPAAPPDIALAPGMLFELHPNLFVPGLGGAAIGEMVLVTPDGPDCLLATPRAPAVWT</sequence>
<dbReference type="InterPro" id="IPR050659">
    <property type="entry name" value="Peptidase_M24B"/>
</dbReference>
<keyword evidence="2" id="KW-0645">Protease</keyword>
<dbReference type="Gene3D" id="3.90.230.10">
    <property type="entry name" value="Creatinase/methionine aminopeptidase superfamily"/>
    <property type="match status" value="1"/>
</dbReference>
<dbReference type="InterPro" id="IPR036005">
    <property type="entry name" value="Creatinase/aminopeptidase-like"/>
</dbReference>
<dbReference type="GO" id="GO:0004177">
    <property type="term" value="F:aminopeptidase activity"/>
    <property type="evidence" value="ECO:0007669"/>
    <property type="project" value="UniProtKB-KW"/>
</dbReference>
<dbReference type="Pfam" id="PF00557">
    <property type="entry name" value="Peptidase_M24"/>
    <property type="match status" value="1"/>
</dbReference>
<evidence type="ECO:0000313" key="3">
    <source>
        <dbReference type="Proteomes" id="UP000294664"/>
    </source>
</evidence>
<evidence type="ECO:0000259" key="1">
    <source>
        <dbReference type="Pfam" id="PF00557"/>
    </source>
</evidence>
<keyword evidence="2" id="KW-0031">Aminopeptidase</keyword>
<dbReference type="RefSeq" id="WP_165933599.1">
    <property type="nucleotide sequence ID" value="NZ_SMAI01000001.1"/>
</dbReference>